<evidence type="ECO:0000256" key="1">
    <source>
        <dbReference type="SAM" id="MobiDB-lite"/>
    </source>
</evidence>
<evidence type="ECO:0000259" key="2">
    <source>
        <dbReference type="Pfam" id="PF13676"/>
    </source>
</evidence>
<proteinExistence type="predicted"/>
<sequence>MNHSDTKTTRKIVFISKATPEDDEFVLWLAPRLEAAGYDVFADILALQPGDRWRKEVTGTLQNKSVKMLLCCRDATLAKNGVQEEIGIAEDLVKELGDPRFIIPLRLEKYKKLFGIGELQYIDFLGSWANGLHDLLDALDRQGVPHAKEEITINPNWEAYKKRLAIQTEANPEVLTSNWLRIATVPDVIRYYQPSGAIDHSLMAGACRNGTFPAEEYLRGFFSFAVPDEIETDFAHVGKFIVHSEHNFLELLENGSTCPDIRPREAKNLVVSLFRKAWEQFCREKGLYEYAFSQQLGFHVTKDQIGIGKRVPWGRQGQRRNSMLRNISRGKVWQYGVTAWPSLWPYPHFKLKSRVLFAELSDKEAGNVIGDTDVQHRLRRSVCSGWRNKAWHGRLMAFLEVLSGESTTITLPLSGSAHLTLDASPVLVTAPVTTVLPDAMDDEAEEQDSSTLGNYMIEEDE</sequence>
<protein>
    <submittedName>
        <fullName evidence="3">Toll/interleukin-1 receptor domain-containing protein</fullName>
    </submittedName>
</protein>
<keyword evidence="3" id="KW-0675">Receptor</keyword>
<comment type="caution">
    <text evidence="3">The sequence shown here is derived from an EMBL/GenBank/DDBJ whole genome shotgun (WGS) entry which is preliminary data.</text>
</comment>
<dbReference type="InterPro" id="IPR000157">
    <property type="entry name" value="TIR_dom"/>
</dbReference>
<evidence type="ECO:0000313" key="3">
    <source>
        <dbReference type="EMBL" id="MCG7938899.1"/>
    </source>
</evidence>
<dbReference type="GO" id="GO:0007165">
    <property type="term" value="P:signal transduction"/>
    <property type="evidence" value="ECO:0007669"/>
    <property type="project" value="InterPro"/>
</dbReference>
<gene>
    <name evidence="3" type="ORF">JAZ04_08590</name>
</gene>
<dbReference type="Pfam" id="PF13676">
    <property type="entry name" value="TIR_2"/>
    <property type="match status" value="1"/>
</dbReference>
<dbReference type="AlphaFoldDB" id="A0A9E4N0U6"/>
<feature type="domain" description="TIR" evidence="2">
    <location>
        <begin position="13"/>
        <end position="135"/>
    </location>
</feature>
<dbReference type="InterPro" id="IPR035897">
    <property type="entry name" value="Toll_tir_struct_dom_sf"/>
</dbReference>
<name>A0A9E4N0U6_9GAMM</name>
<dbReference type="Gene3D" id="3.40.50.10140">
    <property type="entry name" value="Toll/interleukin-1 receptor homology (TIR) domain"/>
    <property type="match status" value="1"/>
</dbReference>
<dbReference type="EMBL" id="JAEPDI010000004">
    <property type="protein sequence ID" value="MCG7938899.1"/>
    <property type="molecule type" value="Genomic_DNA"/>
</dbReference>
<organism evidence="3 4">
    <name type="scientific">Candidatus Thiodiazotropha lotti</name>
    <dbReference type="NCBI Taxonomy" id="2792787"/>
    <lineage>
        <taxon>Bacteria</taxon>
        <taxon>Pseudomonadati</taxon>
        <taxon>Pseudomonadota</taxon>
        <taxon>Gammaproteobacteria</taxon>
        <taxon>Chromatiales</taxon>
        <taxon>Sedimenticolaceae</taxon>
        <taxon>Candidatus Thiodiazotropha</taxon>
    </lineage>
</organism>
<dbReference type="SUPFAM" id="SSF52200">
    <property type="entry name" value="Toll/Interleukin receptor TIR domain"/>
    <property type="match status" value="1"/>
</dbReference>
<dbReference type="Proteomes" id="UP000886687">
    <property type="component" value="Unassembled WGS sequence"/>
</dbReference>
<accession>A0A9E4N0U6</accession>
<evidence type="ECO:0000313" key="4">
    <source>
        <dbReference type="Proteomes" id="UP000886687"/>
    </source>
</evidence>
<feature type="region of interest" description="Disordered" evidence="1">
    <location>
        <begin position="442"/>
        <end position="461"/>
    </location>
</feature>
<reference evidence="3" key="1">
    <citation type="journal article" date="2021" name="Proc. Natl. Acad. Sci. U.S.A.">
        <title>Global biogeography of chemosynthetic symbionts reveals both localized and globally distributed symbiont groups. .</title>
        <authorList>
            <person name="Osvatic J.T."/>
            <person name="Wilkins L.G.E."/>
            <person name="Leibrecht L."/>
            <person name="Leray M."/>
            <person name="Zauner S."/>
            <person name="Polzin J."/>
            <person name="Camacho Y."/>
            <person name="Gros O."/>
            <person name="van Gils J.A."/>
            <person name="Eisen J.A."/>
            <person name="Petersen J.M."/>
            <person name="Yuen B."/>
        </authorList>
    </citation>
    <scope>NUCLEOTIDE SEQUENCE</scope>
    <source>
        <strain evidence="3">MAGL173</strain>
    </source>
</reference>